<dbReference type="PANTHER" id="PTHR10773">
    <property type="entry name" value="DNA-DIRECTED RNA POLYMERASES I, II, AND III SUBUNIT RPABC2"/>
    <property type="match status" value="1"/>
</dbReference>
<feature type="region of interest" description="Disordered" evidence="1">
    <location>
        <begin position="75"/>
        <end position="127"/>
    </location>
</feature>
<comment type="caution">
    <text evidence="2">The sequence shown here is derived from an EMBL/GenBank/DDBJ whole genome shotgun (WGS) entry which is preliminary data.</text>
</comment>
<feature type="compositionally biased region" description="Polar residues" evidence="1">
    <location>
        <begin position="118"/>
        <end position="127"/>
    </location>
</feature>
<gene>
    <name evidence="2" type="ORF">PAPOLLO_LOCUS1549</name>
</gene>
<organism evidence="2 3">
    <name type="scientific">Parnassius apollo</name>
    <name type="common">Apollo butterfly</name>
    <name type="synonym">Papilio apollo</name>
    <dbReference type="NCBI Taxonomy" id="110799"/>
    <lineage>
        <taxon>Eukaryota</taxon>
        <taxon>Metazoa</taxon>
        <taxon>Ecdysozoa</taxon>
        <taxon>Arthropoda</taxon>
        <taxon>Hexapoda</taxon>
        <taxon>Insecta</taxon>
        <taxon>Pterygota</taxon>
        <taxon>Neoptera</taxon>
        <taxon>Endopterygota</taxon>
        <taxon>Lepidoptera</taxon>
        <taxon>Glossata</taxon>
        <taxon>Ditrysia</taxon>
        <taxon>Papilionoidea</taxon>
        <taxon>Papilionidae</taxon>
        <taxon>Parnassiinae</taxon>
        <taxon>Parnassini</taxon>
        <taxon>Parnassius</taxon>
        <taxon>Parnassius</taxon>
    </lineage>
</organism>
<sequence>MCDRFKDSRGKKLLQLLNSESDENKENCDRNLNKEDFEEIVQNNIPKYDNTKECFKNSDNVTTFEAWKEAEPIAHCSYNPPENKSSYTEPPPAAYESSSEDDDDSTSAETNNEEIQEAVQNENESINQDEIVEQNISMNEIEENSNVKKSRKRVARVEESKTKKIIPARSLKPPCGDKCKMECSTKIDEDCRKKIFAKYWGLGDITLQRNFINSSTKAIVPAFRFSGKEKPRGYNNAYYFDVDNEKIRVCKKFFMNTLDVNDRVIRTVFQKRDLGFIDIEKRGKHGNNKKVDESIKQAVRDHINSIPRIESHYIRKYSSREYIDGGKCLADLHADYKAQCLEQGVSAAHYEMYAKLFNYEFNINFFTPKKDRCELCVSYENATGSAKEELQEKYMLHQEEKIYLE</sequence>
<reference evidence="2" key="1">
    <citation type="submission" date="2021-04" db="EMBL/GenBank/DDBJ databases">
        <authorList>
            <person name="Tunstrom K."/>
        </authorList>
    </citation>
    <scope>NUCLEOTIDE SEQUENCE</scope>
</reference>
<proteinExistence type="predicted"/>
<evidence type="ECO:0000313" key="2">
    <source>
        <dbReference type="EMBL" id="CAG4938014.1"/>
    </source>
</evidence>
<protein>
    <submittedName>
        <fullName evidence="2">(apollo) hypothetical protein</fullName>
    </submittedName>
</protein>
<name>A0A8S3W344_PARAO</name>
<dbReference type="EMBL" id="CAJQZP010000088">
    <property type="protein sequence ID" value="CAG4938014.1"/>
    <property type="molecule type" value="Genomic_DNA"/>
</dbReference>
<keyword evidence="3" id="KW-1185">Reference proteome</keyword>
<dbReference type="PANTHER" id="PTHR10773:SF19">
    <property type="match status" value="1"/>
</dbReference>
<evidence type="ECO:0000256" key="1">
    <source>
        <dbReference type="SAM" id="MobiDB-lite"/>
    </source>
</evidence>
<evidence type="ECO:0000313" key="3">
    <source>
        <dbReference type="Proteomes" id="UP000691718"/>
    </source>
</evidence>
<dbReference type="AlphaFoldDB" id="A0A8S3W344"/>
<feature type="compositionally biased region" description="Acidic residues" evidence="1">
    <location>
        <begin position="98"/>
        <end position="116"/>
    </location>
</feature>
<dbReference type="Proteomes" id="UP000691718">
    <property type="component" value="Unassembled WGS sequence"/>
</dbReference>
<dbReference type="OrthoDB" id="6776127at2759"/>
<accession>A0A8S3W344</accession>